<evidence type="ECO:0000256" key="1">
    <source>
        <dbReference type="ARBA" id="ARBA00004123"/>
    </source>
</evidence>
<dbReference type="SUPFAM" id="SSF54928">
    <property type="entry name" value="RNA-binding domain, RBD"/>
    <property type="match status" value="1"/>
</dbReference>
<dbReference type="AlphaFoldDB" id="A0A9N9QKK9"/>
<evidence type="ECO:0000256" key="6">
    <source>
        <dbReference type="ARBA" id="ARBA00022884"/>
    </source>
</evidence>
<dbReference type="GO" id="GO:0003729">
    <property type="term" value="F:mRNA binding"/>
    <property type="evidence" value="ECO:0007669"/>
    <property type="project" value="TreeGrafter"/>
</dbReference>
<comment type="similarity">
    <text evidence="2">Belongs to the splicing factor SR family.</text>
</comment>
<evidence type="ECO:0000256" key="3">
    <source>
        <dbReference type="ARBA" id="ARBA00022553"/>
    </source>
</evidence>
<dbReference type="GO" id="GO:0006397">
    <property type="term" value="P:mRNA processing"/>
    <property type="evidence" value="ECO:0007669"/>
    <property type="project" value="UniProtKB-KW"/>
</dbReference>
<evidence type="ECO:0000313" key="12">
    <source>
        <dbReference type="EMBL" id="CAG9761442.1"/>
    </source>
</evidence>
<protein>
    <recommendedName>
        <fullName evidence="11">RRM domain-containing protein</fullName>
    </recommendedName>
</protein>
<sequence length="234" mass="27050">MSGTRVYVGDLPRGTSKRDLERFFRNHGRIREISLKQGGYGFVVFDDCRDAEYAIYNLNREKIMGERIRVERARHRGRHTWGESETSSSGSDRERTRRRSRFAHPIRTDHKVIVENVSRRASWQDLKDYMRQAGDVTYADAHLRKKNEALVHFASRKDMQNAIEQLNGSMLFGRRIKVYEKKSTRGEESSSSSYSTSRSGGGRSRSSRSGSRDRSRSRDDRTHAVSDENGHRSS</sequence>
<reference evidence="12" key="1">
    <citation type="submission" date="2022-01" db="EMBL/GenBank/DDBJ databases">
        <authorList>
            <person name="King R."/>
        </authorList>
    </citation>
    <scope>NUCLEOTIDE SEQUENCE</scope>
</reference>
<keyword evidence="13" id="KW-1185">Reference proteome</keyword>
<proteinExistence type="inferred from homology"/>
<evidence type="ECO:0000256" key="8">
    <source>
        <dbReference type="ARBA" id="ARBA00023242"/>
    </source>
</evidence>
<dbReference type="SMART" id="SM00360">
    <property type="entry name" value="RRM"/>
    <property type="match status" value="2"/>
</dbReference>
<evidence type="ECO:0000256" key="7">
    <source>
        <dbReference type="ARBA" id="ARBA00023187"/>
    </source>
</evidence>
<comment type="subcellular location">
    <subcellularLocation>
        <location evidence="1">Nucleus</location>
    </subcellularLocation>
</comment>
<dbReference type="Pfam" id="PF00076">
    <property type="entry name" value="RRM_1"/>
    <property type="match status" value="2"/>
</dbReference>
<keyword evidence="7" id="KW-0508">mRNA splicing</keyword>
<dbReference type="PANTHER" id="PTHR23003">
    <property type="entry name" value="RNA RECOGNITION MOTIF RRM DOMAIN CONTAINING PROTEIN"/>
    <property type="match status" value="1"/>
</dbReference>
<dbReference type="InterPro" id="IPR050374">
    <property type="entry name" value="RRT5_SRSF_SR"/>
</dbReference>
<dbReference type="InterPro" id="IPR035979">
    <property type="entry name" value="RBD_domain_sf"/>
</dbReference>
<evidence type="ECO:0000256" key="4">
    <source>
        <dbReference type="ARBA" id="ARBA00022664"/>
    </source>
</evidence>
<dbReference type="Gene3D" id="3.30.70.330">
    <property type="match status" value="2"/>
</dbReference>
<dbReference type="GO" id="GO:0005737">
    <property type="term" value="C:cytoplasm"/>
    <property type="evidence" value="ECO:0007669"/>
    <property type="project" value="TreeGrafter"/>
</dbReference>
<name>A0A9N9QKK9_9CUCU</name>
<dbReference type="GO" id="GO:0008380">
    <property type="term" value="P:RNA splicing"/>
    <property type="evidence" value="ECO:0007669"/>
    <property type="project" value="UniProtKB-KW"/>
</dbReference>
<dbReference type="GO" id="GO:0005634">
    <property type="term" value="C:nucleus"/>
    <property type="evidence" value="ECO:0007669"/>
    <property type="project" value="UniProtKB-SubCell"/>
</dbReference>
<evidence type="ECO:0000259" key="11">
    <source>
        <dbReference type="PROSITE" id="PS50102"/>
    </source>
</evidence>
<evidence type="ECO:0000256" key="5">
    <source>
        <dbReference type="ARBA" id="ARBA00022737"/>
    </source>
</evidence>
<feature type="compositionally biased region" description="Basic and acidic residues" evidence="10">
    <location>
        <begin position="210"/>
        <end position="234"/>
    </location>
</feature>
<dbReference type="InterPro" id="IPR012677">
    <property type="entry name" value="Nucleotide-bd_a/b_plait_sf"/>
</dbReference>
<keyword evidence="3" id="KW-0597">Phosphoprotein</keyword>
<dbReference type="OrthoDB" id="1099063at2759"/>
<dbReference type="EMBL" id="OU892286">
    <property type="protein sequence ID" value="CAG9761442.1"/>
    <property type="molecule type" value="Genomic_DNA"/>
</dbReference>
<evidence type="ECO:0000313" key="13">
    <source>
        <dbReference type="Proteomes" id="UP001152799"/>
    </source>
</evidence>
<gene>
    <name evidence="12" type="ORF">CEUTPL_LOCUS2145</name>
</gene>
<feature type="compositionally biased region" description="Low complexity" evidence="10">
    <location>
        <begin position="189"/>
        <end position="198"/>
    </location>
</feature>
<keyword evidence="6 9" id="KW-0694">RNA-binding</keyword>
<keyword evidence="5" id="KW-0677">Repeat</keyword>
<dbReference type="PANTHER" id="PTHR23003:SF51">
    <property type="entry name" value="SERINE-ARGININE PROTEIN 55"/>
    <property type="match status" value="1"/>
</dbReference>
<evidence type="ECO:0000256" key="2">
    <source>
        <dbReference type="ARBA" id="ARBA00010269"/>
    </source>
</evidence>
<dbReference type="InterPro" id="IPR000504">
    <property type="entry name" value="RRM_dom"/>
</dbReference>
<keyword evidence="8" id="KW-0539">Nucleus</keyword>
<organism evidence="12 13">
    <name type="scientific">Ceutorhynchus assimilis</name>
    <name type="common">cabbage seed weevil</name>
    <dbReference type="NCBI Taxonomy" id="467358"/>
    <lineage>
        <taxon>Eukaryota</taxon>
        <taxon>Metazoa</taxon>
        <taxon>Ecdysozoa</taxon>
        <taxon>Arthropoda</taxon>
        <taxon>Hexapoda</taxon>
        <taxon>Insecta</taxon>
        <taxon>Pterygota</taxon>
        <taxon>Neoptera</taxon>
        <taxon>Endopterygota</taxon>
        <taxon>Coleoptera</taxon>
        <taxon>Polyphaga</taxon>
        <taxon>Cucujiformia</taxon>
        <taxon>Curculionidae</taxon>
        <taxon>Ceutorhynchinae</taxon>
        <taxon>Ceutorhynchus</taxon>
    </lineage>
</organism>
<accession>A0A9N9QKK9</accession>
<evidence type="ECO:0000256" key="9">
    <source>
        <dbReference type="PROSITE-ProRule" id="PRU00176"/>
    </source>
</evidence>
<feature type="region of interest" description="Disordered" evidence="10">
    <location>
        <begin position="181"/>
        <end position="234"/>
    </location>
</feature>
<feature type="domain" description="RRM" evidence="11">
    <location>
        <begin position="4"/>
        <end position="75"/>
    </location>
</feature>
<dbReference type="Proteomes" id="UP001152799">
    <property type="component" value="Chromosome 10"/>
</dbReference>
<dbReference type="PROSITE" id="PS50102">
    <property type="entry name" value="RRM"/>
    <property type="match status" value="2"/>
</dbReference>
<feature type="domain" description="RRM" evidence="11">
    <location>
        <begin position="110"/>
        <end position="183"/>
    </location>
</feature>
<dbReference type="FunFam" id="3.30.70.330:FF:000028">
    <property type="entry name" value="Putative serine/arginine-rich splicing factor 4"/>
    <property type="match status" value="1"/>
</dbReference>
<evidence type="ECO:0000256" key="10">
    <source>
        <dbReference type="SAM" id="MobiDB-lite"/>
    </source>
</evidence>
<keyword evidence="4" id="KW-0507">mRNA processing</keyword>
<feature type="region of interest" description="Disordered" evidence="10">
    <location>
        <begin position="77"/>
        <end position="100"/>
    </location>
</feature>